<keyword evidence="2" id="KW-1185">Reference proteome</keyword>
<sequence>MEAALIARLLASADVTARVGQRVTWGRRAQGGALPAIVLHLVDAPRDYHLKGPSGLIAARVQVDCWGDSFASAKHAARAVEAELSGERWTTNPVRIDAVLIADERDDTFDEGGDALYRTSLDLMVHHAIA</sequence>
<dbReference type="Pfam" id="PF11367">
    <property type="entry name" value="Tail_completion_gp17"/>
    <property type="match status" value="1"/>
</dbReference>
<accession>A0ABX7SN16</accession>
<dbReference type="InterPro" id="IPR021508">
    <property type="entry name" value="Gp17-like"/>
</dbReference>
<evidence type="ECO:0000313" key="1">
    <source>
        <dbReference type="EMBL" id="QTC88187.1"/>
    </source>
</evidence>
<dbReference type="Gene3D" id="3.30.2000.30">
    <property type="match status" value="1"/>
</dbReference>
<dbReference type="RefSeq" id="WP_207825221.1">
    <property type="nucleotide sequence ID" value="NZ_CP062006.1"/>
</dbReference>
<evidence type="ECO:0000313" key="2">
    <source>
        <dbReference type="Proteomes" id="UP000663942"/>
    </source>
</evidence>
<dbReference type="InterPro" id="IPR053745">
    <property type="entry name" value="Viral_Tail_Comp_sf"/>
</dbReference>
<gene>
    <name evidence="1" type="ORF">IFE19_01915</name>
</gene>
<dbReference type="Proteomes" id="UP000663942">
    <property type="component" value="Chromosome"/>
</dbReference>
<protein>
    <submittedName>
        <fullName evidence="1">DUF3168 domain-containing protein</fullName>
    </submittedName>
</protein>
<reference evidence="1 2" key="1">
    <citation type="submission" date="2020-09" db="EMBL/GenBank/DDBJ databases">
        <title>Brevundimonas sp. LVF1 isolated from an oligotrophic pond in Goettingen, Germany.</title>
        <authorList>
            <person name="Friedrich I."/>
            <person name="Klassen A."/>
            <person name="Neubauer H."/>
            <person name="Schneider D."/>
            <person name="Hertel R."/>
            <person name="Daniel R."/>
        </authorList>
    </citation>
    <scope>NUCLEOTIDE SEQUENCE [LARGE SCALE GENOMIC DNA]</scope>
    <source>
        <strain evidence="1 2">LVF1</strain>
    </source>
</reference>
<proteinExistence type="predicted"/>
<name>A0ABX7SN16_9CAUL</name>
<dbReference type="EMBL" id="CP062006">
    <property type="protein sequence ID" value="QTC88187.1"/>
    <property type="molecule type" value="Genomic_DNA"/>
</dbReference>
<organism evidence="1 2">
    <name type="scientific">Brevundimonas pondensis</name>
    <dbReference type="NCBI Taxonomy" id="2774189"/>
    <lineage>
        <taxon>Bacteria</taxon>
        <taxon>Pseudomonadati</taxon>
        <taxon>Pseudomonadota</taxon>
        <taxon>Alphaproteobacteria</taxon>
        <taxon>Caulobacterales</taxon>
        <taxon>Caulobacteraceae</taxon>
        <taxon>Brevundimonas</taxon>
    </lineage>
</organism>